<evidence type="ECO:0000313" key="2">
    <source>
        <dbReference type="EMBL" id="CEK97671.1"/>
    </source>
</evidence>
<proteinExistence type="predicted"/>
<protein>
    <submittedName>
        <fullName evidence="2">Uncharacterized protein</fullName>
    </submittedName>
</protein>
<reference evidence="2" key="1">
    <citation type="submission" date="2014-12" db="EMBL/GenBank/DDBJ databases">
        <title>Insight into the proteome of Arion vulgaris.</title>
        <authorList>
            <person name="Aradska J."/>
            <person name="Bulat T."/>
            <person name="Smidak R."/>
            <person name="Sarate P."/>
            <person name="Gangsoo J."/>
            <person name="Sialana F."/>
            <person name="Bilban M."/>
            <person name="Lubec G."/>
        </authorList>
    </citation>
    <scope>NUCLEOTIDE SEQUENCE</scope>
    <source>
        <tissue evidence="2">Skin</tissue>
    </source>
</reference>
<feature type="non-terminal residue" evidence="2">
    <location>
        <position position="1"/>
    </location>
</feature>
<organism evidence="2">
    <name type="scientific">Arion vulgaris</name>
    <dbReference type="NCBI Taxonomy" id="1028688"/>
    <lineage>
        <taxon>Eukaryota</taxon>
        <taxon>Metazoa</taxon>
        <taxon>Spiralia</taxon>
        <taxon>Lophotrochozoa</taxon>
        <taxon>Mollusca</taxon>
        <taxon>Gastropoda</taxon>
        <taxon>Heterobranchia</taxon>
        <taxon>Euthyneura</taxon>
        <taxon>Panpulmonata</taxon>
        <taxon>Eupulmonata</taxon>
        <taxon>Stylommatophora</taxon>
        <taxon>Helicina</taxon>
        <taxon>Arionoidea</taxon>
        <taxon>Arionidae</taxon>
        <taxon>Arion</taxon>
    </lineage>
</organism>
<feature type="compositionally biased region" description="Polar residues" evidence="1">
    <location>
        <begin position="25"/>
        <end position="50"/>
    </location>
</feature>
<accession>A0A0B7BZ60</accession>
<feature type="non-terminal residue" evidence="2">
    <location>
        <position position="73"/>
    </location>
</feature>
<name>A0A0B7BZ60_9EUPU</name>
<dbReference type="AlphaFoldDB" id="A0A0B7BZ60"/>
<gene>
    <name evidence="2" type="primary">ORF216550</name>
</gene>
<dbReference type="EMBL" id="HACG01050806">
    <property type="protein sequence ID" value="CEK97671.1"/>
    <property type="molecule type" value="Transcribed_RNA"/>
</dbReference>
<sequence>QSSSICVPAKSDVSSSYHDNSNSSTGFNSHNEVSNSHRPTTPQDHQYHDSNIPSFLELDSAVVKNLRVNYNSE</sequence>
<feature type="region of interest" description="Disordered" evidence="1">
    <location>
        <begin position="1"/>
        <end position="50"/>
    </location>
</feature>
<feature type="compositionally biased region" description="Low complexity" evidence="1">
    <location>
        <begin position="11"/>
        <end position="24"/>
    </location>
</feature>
<evidence type="ECO:0000256" key="1">
    <source>
        <dbReference type="SAM" id="MobiDB-lite"/>
    </source>
</evidence>